<dbReference type="Pfam" id="PF17265">
    <property type="entry name" value="DUF5331"/>
    <property type="match status" value="1"/>
</dbReference>
<proteinExistence type="predicted"/>
<dbReference type="AlphaFoldDB" id="A0A9E8ZAC6"/>
<feature type="region of interest" description="Disordered" evidence="1">
    <location>
        <begin position="97"/>
        <end position="125"/>
    </location>
</feature>
<dbReference type="RefSeq" id="WP_268609295.1">
    <property type="nucleotide sequence ID" value="NZ_CP113797.1"/>
</dbReference>
<evidence type="ECO:0000313" key="2">
    <source>
        <dbReference type="EMBL" id="WAL59500.1"/>
    </source>
</evidence>
<reference evidence="2" key="1">
    <citation type="submission" date="2022-12" db="EMBL/GenBank/DDBJ databases">
        <title>Polyphasic identification of a Novel Hot-Spring Cyanobacterium Ocullathermofonsia sinensis gen nov. sp. nov. and Genomic Insights on its Adaptations to the Thermal Habitat.</title>
        <authorList>
            <person name="Daroch M."/>
            <person name="Tang J."/>
            <person name="Jiang Y."/>
        </authorList>
    </citation>
    <scope>NUCLEOTIDE SEQUENCE</scope>
    <source>
        <strain evidence="2">PKUAC-SCTA174</strain>
    </source>
</reference>
<evidence type="ECO:0000256" key="1">
    <source>
        <dbReference type="SAM" id="MobiDB-lite"/>
    </source>
</evidence>
<gene>
    <name evidence="2" type="ORF">OXH18_20350</name>
</gene>
<protein>
    <submittedName>
        <fullName evidence="2">DUF5331 domain-containing protein</fullName>
    </submittedName>
</protein>
<sequence>MNIQQLRQSLKIQWLNYYRDNRDWLTRVGVWVTCEGERRPSSSFILATLSVLEPQLTQLLPLIVDLSSNPDRIVIALGLNFNPDEEWKTLETSAPSTTMNGQVKMLPSGSRRSIAPKDVRSQKPPIVESSVITEPSKATTVKPPEPINTVAEAALHSPSNSPISSTTSPFEAPIELVETAANHPHEGLVNDCSSKTVPTILSTNETIVRPVLDTAELGAGELPKREQVNAVDEACEGRQKSLLRTRHD</sequence>
<dbReference type="KEGG" id="tsin:OXH18_20350"/>
<dbReference type="InterPro" id="IPR020346">
    <property type="entry name" value="Uncharacterised_15.3kDa"/>
</dbReference>
<organism evidence="2 3">
    <name type="scientific">Thermocoleostomius sinensis A174</name>
    <dbReference type="NCBI Taxonomy" id="2016057"/>
    <lineage>
        <taxon>Bacteria</taxon>
        <taxon>Bacillati</taxon>
        <taxon>Cyanobacteriota</taxon>
        <taxon>Cyanophyceae</taxon>
        <taxon>Oculatellales</taxon>
        <taxon>Oculatellaceae</taxon>
        <taxon>Thermocoleostomius</taxon>
    </lineage>
</organism>
<accession>A0A9E8ZAC6</accession>
<name>A0A9E8ZAC6_9CYAN</name>
<dbReference type="EMBL" id="CP113797">
    <property type="protein sequence ID" value="WAL59500.1"/>
    <property type="molecule type" value="Genomic_DNA"/>
</dbReference>
<keyword evidence="3" id="KW-1185">Reference proteome</keyword>
<evidence type="ECO:0000313" key="3">
    <source>
        <dbReference type="Proteomes" id="UP001163152"/>
    </source>
</evidence>
<dbReference type="Proteomes" id="UP001163152">
    <property type="component" value="Chromosome"/>
</dbReference>